<organism evidence="5 6">
    <name type="scientific">Sphaerisporangium krabiense</name>
    <dbReference type="NCBI Taxonomy" id="763782"/>
    <lineage>
        <taxon>Bacteria</taxon>
        <taxon>Bacillati</taxon>
        <taxon>Actinomycetota</taxon>
        <taxon>Actinomycetes</taxon>
        <taxon>Streptosporangiales</taxon>
        <taxon>Streptosporangiaceae</taxon>
        <taxon>Sphaerisporangium</taxon>
    </lineage>
</organism>
<name>A0A7W8Z069_9ACTN</name>
<keyword evidence="3" id="KW-0804">Transcription</keyword>
<proteinExistence type="predicted"/>
<evidence type="ECO:0000256" key="2">
    <source>
        <dbReference type="ARBA" id="ARBA00023125"/>
    </source>
</evidence>
<feature type="domain" description="HTH gntR-type" evidence="4">
    <location>
        <begin position="1"/>
        <end position="54"/>
    </location>
</feature>
<evidence type="ECO:0000256" key="1">
    <source>
        <dbReference type="ARBA" id="ARBA00023015"/>
    </source>
</evidence>
<dbReference type="Gene3D" id="1.10.10.10">
    <property type="entry name" value="Winged helix-like DNA-binding domain superfamily/Winged helix DNA-binding domain"/>
    <property type="match status" value="1"/>
</dbReference>
<dbReference type="InterPro" id="IPR011663">
    <property type="entry name" value="UTRA"/>
</dbReference>
<dbReference type="InterPro" id="IPR050679">
    <property type="entry name" value="Bact_HTH_transcr_reg"/>
</dbReference>
<keyword evidence="2" id="KW-0238">DNA-binding</keyword>
<dbReference type="InterPro" id="IPR036388">
    <property type="entry name" value="WH-like_DNA-bd_sf"/>
</dbReference>
<dbReference type="Proteomes" id="UP000588112">
    <property type="component" value="Unassembled WGS sequence"/>
</dbReference>
<dbReference type="SUPFAM" id="SSF64288">
    <property type="entry name" value="Chorismate lyase-like"/>
    <property type="match status" value="1"/>
</dbReference>
<gene>
    <name evidence="5" type="ORF">BJ981_000753</name>
</gene>
<dbReference type="PANTHER" id="PTHR44846">
    <property type="entry name" value="MANNOSYL-D-GLYCERATE TRANSPORT/METABOLISM SYSTEM REPRESSOR MNGR-RELATED"/>
    <property type="match status" value="1"/>
</dbReference>
<dbReference type="PROSITE" id="PS50949">
    <property type="entry name" value="HTH_GNTR"/>
    <property type="match status" value="1"/>
</dbReference>
<dbReference type="GO" id="GO:0045892">
    <property type="term" value="P:negative regulation of DNA-templated transcription"/>
    <property type="evidence" value="ECO:0007669"/>
    <property type="project" value="TreeGrafter"/>
</dbReference>
<sequence>MSGDLTPGSRLPSTQQLMAQYSVTSQTVQRTLNVLKEEGFLVGRAGVGVYVRDDAPLIITPVAYMPSPGPDMPYPWMTEAAKRAQRGSVKLLKVAEVCPPAAIAEVFGLGEGEQVSLRHQLLMLNDEPAELASIYHPLSIAKGTPLSERRKIPGGSSRILTDLGYPPREWTDHLSARLPTTDELETLNLPDDVPVLRTFRTVYTDKTRSIEVQILIKGGHLYELAYHQTIA</sequence>
<dbReference type="Pfam" id="PF07702">
    <property type="entry name" value="UTRA"/>
    <property type="match status" value="1"/>
</dbReference>
<dbReference type="AlphaFoldDB" id="A0A7W8Z069"/>
<keyword evidence="1" id="KW-0805">Transcription regulation</keyword>
<dbReference type="GO" id="GO:0003700">
    <property type="term" value="F:DNA-binding transcription factor activity"/>
    <property type="evidence" value="ECO:0007669"/>
    <property type="project" value="InterPro"/>
</dbReference>
<evidence type="ECO:0000259" key="4">
    <source>
        <dbReference type="PROSITE" id="PS50949"/>
    </source>
</evidence>
<dbReference type="SMART" id="SM00345">
    <property type="entry name" value="HTH_GNTR"/>
    <property type="match status" value="1"/>
</dbReference>
<reference evidence="5 6" key="1">
    <citation type="submission" date="2020-08" db="EMBL/GenBank/DDBJ databases">
        <title>Sequencing the genomes of 1000 actinobacteria strains.</title>
        <authorList>
            <person name="Klenk H.-P."/>
        </authorList>
    </citation>
    <scope>NUCLEOTIDE SEQUENCE [LARGE SCALE GENOMIC DNA]</scope>
    <source>
        <strain evidence="5 6">DSM 45790</strain>
    </source>
</reference>
<dbReference type="Gene3D" id="3.40.1410.10">
    <property type="entry name" value="Chorismate lyase-like"/>
    <property type="match status" value="1"/>
</dbReference>
<comment type="caution">
    <text evidence="5">The sequence shown here is derived from an EMBL/GenBank/DDBJ whole genome shotgun (WGS) entry which is preliminary data.</text>
</comment>
<accession>A0A7W8Z069</accession>
<evidence type="ECO:0000256" key="3">
    <source>
        <dbReference type="ARBA" id="ARBA00023163"/>
    </source>
</evidence>
<dbReference type="PANTHER" id="PTHR44846:SF17">
    <property type="entry name" value="GNTR-FAMILY TRANSCRIPTIONAL REGULATOR"/>
    <property type="match status" value="1"/>
</dbReference>
<evidence type="ECO:0000313" key="6">
    <source>
        <dbReference type="Proteomes" id="UP000588112"/>
    </source>
</evidence>
<evidence type="ECO:0000313" key="5">
    <source>
        <dbReference type="EMBL" id="MBB5625054.1"/>
    </source>
</evidence>
<dbReference type="InterPro" id="IPR000524">
    <property type="entry name" value="Tscrpt_reg_HTH_GntR"/>
</dbReference>
<dbReference type="Pfam" id="PF00392">
    <property type="entry name" value="GntR"/>
    <property type="match status" value="1"/>
</dbReference>
<keyword evidence="6" id="KW-1185">Reference proteome</keyword>
<dbReference type="SUPFAM" id="SSF46785">
    <property type="entry name" value="Winged helix' DNA-binding domain"/>
    <property type="match status" value="1"/>
</dbReference>
<dbReference type="GO" id="GO:0003677">
    <property type="term" value="F:DNA binding"/>
    <property type="evidence" value="ECO:0007669"/>
    <property type="project" value="UniProtKB-KW"/>
</dbReference>
<dbReference type="InterPro" id="IPR036390">
    <property type="entry name" value="WH_DNA-bd_sf"/>
</dbReference>
<dbReference type="InterPro" id="IPR028978">
    <property type="entry name" value="Chorismate_lyase_/UTRA_dom_sf"/>
</dbReference>
<protein>
    <submittedName>
        <fullName evidence="5">GntR family transcriptional regulator</fullName>
    </submittedName>
</protein>
<dbReference type="EMBL" id="JACHBR010000001">
    <property type="protein sequence ID" value="MBB5625054.1"/>
    <property type="molecule type" value="Genomic_DNA"/>
</dbReference>
<dbReference type="SMART" id="SM00866">
    <property type="entry name" value="UTRA"/>
    <property type="match status" value="1"/>
</dbReference>